<evidence type="ECO:0000313" key="4">
    <source>
        <dbReference type="Proteomes" id="UP000740329"/>
    </source>
</evidence>
<dbReference type="GO" id="GO:0005829">
    <property type="term" value="C:cytosol"/>
    <property type="evidence" value="ECO:0007669"/>
    <property type="project" value="TreeGrafter"/>
</dbReference>
<comment type="caution">
    <text evidence="3">The sequence shown here is derived from an EMBL/GenBank/DDBJ whole genome shotgun (WGS) entry which is preliminary data.</text>
</comment>
<name>A0A8J7RPU1_METVO</name>
<evidence type="ECO:0000313" key="3">
    <source>
        <dbReference type="EMBL" id="MBP2202054.1"/>
    </source>
</evidence>
<dbReference type="OrthoDB" id="53252at2157"/>
<dbReference type="InterPro" id="IPR014710">
    <property type="entry name" value="RmlC-like_jellyroll"/>
</dbReference>
<gene>
    <name evidence="3" type="ORF">J3E07_001495</name>
</gene>
<dbReference type="InterPro" id="IPR001387">
    <property type="entry name" value="Cro/C1-type_HTH"/>
</dbReference>
<dbReference type="SMART" id="SM00530">
    <property type="entry name" value="HTH_XRE"/>
    <property type="match status" value="1"/>
</dbReference>
<dbReference type="Gene3D" id="1.10.260.40">
    <property type="entry name" value="lambda repressor-like DNA-binding domains"/>
    <property type="match status" value="1"/>
</dbReference>
<dbReference type="InterPro" id="IPR050807">
    <property type="entry name" value="TransReg_Diox_bact_type"/>
</dbReference>
<dbReference type="RefSeq" id="WP_209591572.1">
    <property type="nucleotide sequence ID" value="NZ_JAGGMU010000005.1"/>
</dbReference>
<dbReference type="PANTHER" id="PTHR46797">
    <property type="entry name" value="HTH-TYPE TRANSCRIPTIONAL REGULATOR"/>
    <property type="match status" value="1"/>
</dbReference>
<protein>
    <submittedName>
        <fullName evidence="3">Transcriptional regulator with XRE-family HTH domain</fullName>
    </submittedName>
</protein>
<dbReference type="Pfam" id="PF01381">
    <property type="entry name" value="HTH_3"/>
    <property type="match status" value="1"/>
</dbReference>
<dbReference type="AlphaFoldDB" id="A0A8J7RPU1"/>
<organism evidence="3 4">
    <name type="scientific">Methanococcus voltae</name>
    <dbReference type="NCBI Taxonomy" id="2188"/>
    <lineage>
        <taxon>Archaea</taxon>
        <taxon>Methanobacteriati</taxon>
        <taxon>Methanobacteriota</taxon>
        <taxon>Methanomada group</taxon>
        <taxon>Methanococci</taxon>
        <taxon>Methanococcales</taxon>
        <taxon>Methanococcaceae</taxon>
        <taxon>Methanococcus</taxon>
    </lineage>
</organism>
<sequence length="194" mass="21662">MSEKNNQVGIKIKKVRELNNMSIEELAKISGNDVELLKKIENGDLIPSLKPLIAIARALGVRLGTFLDDLPELGPVVSRFGASENVVRFSGTKTYSNDEESKLNFYSLAAGKIDRHMEPFIIDVYPQANEEIELSSHEGEEFIYVMSGEIEINYGQDVYVLAKGDSIYYDSIVPHNLHAKDQNSKILAVVYTPL</sequence>
<evidence type="ECO:0000259" key="2">
    <source>
        <dbReference type="PROSITE" id="PS50943"/>
    </source>
</evidence>
<dbReference type="InterPro" id="IPR013096">
    <property type="entry name" value="Cupin_2"/>
</dbReference>
<dbReference type="SUPFAM" id="SSF51182">
    <property type="entry name" value="RmlC-like cupins"/>
    <property type="match status" value="1"/>
</dbReference>
<dbReference type="SUPFAM" id="SSF47413">
    <property type="entry name" value="lambda repressor-like DNA-binding domains"/>
    <property type="match status" value="1"/>
</dbReference>
<accession>A0A8J7RPU1</accession>
<dbReference type="Pfam" id="PF07883">
    <property type="entry name" value="Cupin_2"/>
    <property type="match status" value="1"/>
</dbReference>
<dbReference type="InterPro" id="IPR011051">
    <property type="entry name" value="RmlC_Cupin_sf"/>
</dbReference>
<dbReference type="Gene3D" id="2.60.120.10">
    <property type="entry name" value="Jelly Rolls"/>
    <property type="match status" value="1"/>
</dbReference>
<keyword evidence="1" id="KW-0238">DNA-binding</keyword>
<dbReference type="GO" id="GO:0003700">
    <property type="term" value="F:DNA-binding transcription factor activity"/>
    <property type="evidence" value="ECO:0007669"/>
    <property type="project" value="TreeGrafter"/>
</dbReference>
<dbReference type="PANTHER" id="PTHR46797:SF19">
    <property type="entry name" value="BLL2473 PROTEIN"/>
    <property type="match status" value="1"/>
</dbReference>
<proteinExistence type="predicted"/>
<dbReference type="GO" id="GO:0003677">
    <property type="term" value="F:DNA binding"/>
    <property type="evidence" value="ECO:0007669"/>
    <property type="project" value="UniProtKB-KW"/>
</dbReference>
<dbReference type="PROSITE" id="PS50943">
    <property type="entry name" value="HTH_CROC1"/>
    <property type="match status" value="1"/>
</dbReference>
<dbReference type="EMBL" id="JAGGMV010000005">
    <property type="protein sequence ID" value="MBP2202054.1"/>
    <property type="molecule type" value="Genomic_DNA"/>
</dbReference>
<evidence type="ECO:0000256" key="1">
    <source>
        <dbReference type="ARBA" id="ARBA00023125"/>
    </source>
</evidence>
<feature type="domain" description="HTH cro/C1-type" evidence="2">
    <location>
        <begin position="12"/>
        <end position="66"/>
    </location>
</feature>
<dbReference type="InterPro" id="IPR010982">
    <property type="entry name" value="Lambda_DNA-bd_dom_sf"/>
</dbReference>
<reference evidence="3" key="1">
    <citation type="submission" date="2021-03" db="EMBL/GenBank/DDBJ databases">
        <title>Genomic Encyclopedia of Type Strains, Phase IV (KMG-V): Genome sequencing to study the core and pangenomes of soil and plant-associated prokaryotes.</title>
        <authorList>
            <person name="Whitman W."/>
        </authorList>
    </citation>
    <scope>NUCLEOTIDE SEQUENCE</scope>
    <source>
        <strain evidence="3">C4</strain>
    </source>
</reference>
<dbReference type="Proteomes" id="UP000740329">
    <property type="component" value="Unassembled WGS sequence"/>
</dbReference>
<dbReference type="CDD" id="cd00093">
    <property type="entry name" value="HTH_XRE"/>
    <property type="match status" value="1"/>
</dbReference>
<dbReference type="CDD" id="cd02209">
    <property type="entry name" value="cupin_XRE_C"/>
    <property type="match status" value="1"/>
</dbReference>